<organism evidence="1 2">
    <name type="scientific">Dreissena polymorpha</name>
    <name type="common">Zebra mussel</name>
    <name type="synonym">Mytilus polymorpha</name>
    <dbReference type="NCBI Taxonomy" id="45954"/>
    <lineage>
        <taxon>Eukaryota</taxon>
        <taxon>Metazoa</taxon>
        <taxon>Spiralia</taxon>
        <taxon>Lophotrochozoa</taxon>
        <taxon>Mollusca</taxon>
        <taxon>Bivalvia</taxon>
        <taxon>Autobranchia</taxon>
        <taxon>Heteroconchia</taxon>
        <taxon>Euheterodonta</taxon>
        <taxon>Imparidentia</taxon>
        <taxon>Neoheterodontei</taxon>
        <taxon>Myida</taxon>
        <taxon>Dreissenoidea</taxon>
        <taxon>Dreissenidae</taxon>
        <taxon>Dreissena</taxon>
    </lineage>
</organism>
<evidence type="ECO:0000313" key="2">
    <source>
        <dbReference type="Proteomes" id="UP000828390"/>
    </source>
</evidence>
<name>A0A9D4BBP5_DREPO</name>
<keyword evidence="2" id="KW-1185">Reference proteome</keyword>
<comment type="caution">
    <text evidence="1">The sequence shown here is derived from an EMBL/GenBank/DDBJ whole genome shotgun (WGS) entry which is preliminary data.</text>
</comment>
<evidence type="ECO:0000313" key="1">
    <source>
        <dbReference type="EMBL" id="KAH3696576.1"/>
    </source>
</evidence>
<accession>A0A9D4BBP5</accession>
<dbReference type="Proteomes" id="UP000828390">
    <property type="component" value="Unassembled WGS sequence"/>
</dbReference>
<protein>
    <submittedName>
        <fullName evidence="1">Uncharacterized protein</fullName>
    </submittedName>
</protein>
<gene>
    <name evidence="1" type="ORF">DPMN_084052</name>
</gene>
<dbReference type="EMBL" id="JAIWYP010000016">
    <property type="protein sequence ID" value="KAH3696576.1"/>
    <property type="molecule type" value="Genomic_DNA"/>
</dbReference>
<proteinExistence type="predicted"/>
<reference evidence="1" key="2">
    <citation type="submission" date="2020-11" db="EMBL/GenBank/DDBJ databases">
        <authorList>
            <person name="McCartney M.A."/>
            <person name="Auch B."/>
            <person name="Kono T."/>
            <person name="Mallez S."/>
            <person name="Becker A."/>
            <person name="Gohl D.M."/>
            <person name="Silverstein K.A.T."/>
            <person name="Koren S."/>
            <person name="Bechman K.B."/>
            <person name="Herman A."/>
            <person name="Abrahante J.E."/>
            <person name="Garbe J."/>
        </authorList>
    </citation>
    <scope>NUCLEOTIDE SEQUENCE</scope>
    <source>
        <strain evidence="1">Duluth1</strain>
        <tissue evidence="1">Whole animal</tissue>
    </source>
</reference>
<reference evidence="1" key="1">
    <citation type="journal article" date="2019" name="bioRxiv">
        <title>The Genome of the Zebra Mussel, Dreissena polymorpha: A Resource for Invasive Species Research.</title>
        <authorList>
            <person name="McCartney M.A."/>
            <person name="Auch B."/>
            <person name="Kono T."/>
            <person name="Mallez S."/>
            <person name="Zhang Y."/>
            <person name="Obille A."/>
            <person name="Becker A."/>
            <person name="Abrahante J.E."/>
            <person name="Garbe J."/>
            <person name="Badalamenti J.P."/>
            <person name="Herman A."/>
            <person name="Mangelson H."/>
            <person name="Liachko I."/>
            <person name="Sullivan S."/>
            <person name="Sone E.D."/>
            <person name="Koren S."/>
            <person name="Silverstein K.A.T."/>
            <person name="Beckman K.B."/>
            <person name="Gohl D.M."/>
        </authorList>
    </citation>
    <scope>NUCLEOTIDE SEQUENCE</scope>
    <source>
        <strain evidence="1">Duluth1</strain>
        <tissue evidence="1">Whole animal</tissue>
    </source>
</reference>
<sequence length="100" mass="11102">MVLRNGYGQLVWLGLPVWDCFEMSVELSDIFNVVSLEWSKQFDDYDDDGGGGGGGDDDDDDYLISPIHLCSNIDLNTLGHMQSAFLLIYFSQQSKTNSVG</sequence>
<dbReference type="AlphaFoldDB" id="A0A9D4BBP5"/>